<evidence type="ECO:0000313" key="2">
    <source>
        <dbReference type="Proteomes" id="UP000244722"/>
    </source>
</evidence>
<organism evidence="1 2">
    <name type="scientific">Tuber borchii</name>
    <name type="common">White truffle</name>
    <dbReference type="NCBI Taxonomy" id="42251"/>
    <lineage>
        <taxon>Eukaryota</taxon>
        <taxon>Fungi</taxon>
        <taxon>Dikarya</taxon>
        <taxon>Ascomycota</taxon>
        <taxon>Pezizomycotina</taxon>
        <taxon>Pezizomycetes</taxon>
        <taxon>Pezizales</taxon>
        <taxon>Tuberaceae</taxon>
        <taxon>Tuber</taxon>
    </lineage>
</organism>
<dbReference type="STRING" id="42251.A0A2T6ZTH7"/>
<name>A0A2T6ZTH7_TUBBO</name>
<reference evidence="1 2" key="1">
    <citation type="submission" date="2017-04" db="EMBL/GenBank/DDBJ databases">
        <title>Draft genome sequence of Tuber borchii Vittad., a whitish edible truffle.</title>
        <authorList>
            <consortium name="DOE Joint Genome Institute"/>
            <person name="Murat C."/>
            <person name="Kuo A."/>
            <person name="Barry K.W."/>
            <person name="Clum A."/>
            <person name="Dockter R.B."/>
            <person name="Fauchery L."/>
            <person name="Iotti M."/>
            <person name="Kohler A."/>
            <person name="Labutti K."/>
            <person name="Lindquist E.A."/>
            <person name="Lipzen A."/>
            <person name="Ohm R.A."/>
            <person name="Wang M."/>
            <person name="Grigoriev I.V."/>
            <person name="Zambonelli A."/>
            <person name="Martin F.M."/>
        </authorList>
    </citation>
    <scope>NUCLEOTIDE SEQUENCE [LARGE SCALE GENOMIC DNA]</scope>
    <source>
        <strain evidence="1 2">Tbo3840</strain>
    </source>
</reference>
<dbReference type="Proteomes" id="UP000244722">
    <property type="component" value="Unassembled WGS sequence"/>
</dbReference>
<gene>
    <name evidence="1" type="ORF">B9Z19DRAFT_1126053</name>
</gene>
<evidence type="ECO:0000313" key="1">
    <source>
        <dbReference type="EMBL" id="PUU78799.1"/>
    </source>
</evidence>
<comment type="caution">
    <text evidence="1">The sequence shown here is derived from an EMBL/GenBank/DDBJ whole genome shotgun (WGS) entry which is preliminary data.</text>
</comment>
<proteinExistence type="predicted"/>
<protein>
    <submittedName>
        <fullName evidence="1">Uncharacterized protein</fullName>
    </submittedName>
</protein>
<dbReference type="OrthoDB" id="422362at2759"/>
<accession>A0A2T6ZTH7</accession>
<dbReference type="AlphaFoldDB" id="A0A2T6ZTH7"/>
<keyword evidence="2" id="KW-1185">Reference proteome</keyword>
<dbReference type="EMBL" id="NESQ01000106">
    <property type="protein sequence ID" value="PUU78799.1"/>
    <property type="molecule type" value="Genomic_DNA"/>
</dbReference>
<sequence length="108" mass="12270">MQRFDQVSRAMPWSGHALVTEDSRVPSAREEDSWHRAAKYQKAAELLTLSRVTRIDIRRKDENGGKFDVNPKPNLTGAGFPDCDEKIVFGLWLLKDMDGVPEVRAEVD</sequence>